<dbReference type="SMART" id="SM00647">
    <property type="entry name" value="IBR"/>
    <property type="match status" value="2"/>
</dbReference>
<dbReference type="Proteomes" id="UP001211907">
    <property type="component" value="Unassembled WGS sequence"/>
</dbReference>
<sequence length="887" mass="97384">MSCVYFTRGHCRNGTSCSFSHASPIPVTDTAAAAANHTATSIDISGMKPCSFFRKGTCERGVQCPFSHNNTGGKADTATCAALFEGASSSSIPALIRCRFNLLGSCTKAECPFKHETSNKAADQHVKSASRNALVPCKFDQRGLCTREACLFYHKPKTLVPRTNIKPAPTESGSMGEKTILYAGTTSAVIGDGLEVTRLKFSLKTNGVLIELADGARPLLQSINRDSIQELCAGFGKVSFVSPIKDRALIVFFELDADAKDCVDALHDSTHPGIGEDLPLRLSVTAYTKEREKPDIRDTALKVSWFRPTSVAVVTMRKIDHGGAEFILRGFAKLHMDGLRISIVPQHRKTHIYESSFYLTNLPAAVTSDEVRALFKPFVNDRNVVNVKIKPAPFQEDCAGDLISAELNRISRDALVSFAVRPMISGGSSTKQKGLAVFRTGADAALVVRELQDVSLPKLGNQRLRFEPLFSMRKLLLAAVKPFVRADIMGLKEQWPNVRCEFLTSPTSPLFAVLSINSNVSADLAAVSGQVSSILRGRVLKIGNEIVWHVFFETAEGVLWINDITKTTGGFIYRDLRIKSLSFFGRREIFETILDQIRTHLEFLATRENIIVVDVMSMRRLFALGVQGLKNLESTVNATSISLDITHGEVRVNGPDTSERGIRDWLNNPRHAIVSVNGTEVTCMVCLCECDVGETVHFACGHHACSGCLRRYLDQPTLPTSVTCLEKGCDVKMPLNLLEAHAANFPAVARAAVTKFIERRGDAFRFCPTPDCAQVYAVTAEPATITCDLCNTDLCTKCAIEEHAGFGCEEFVELRKDVNEIAFLKWKRDNDVRLCPRPGCGASIEKNGGCKHMTCKKCEAHICWTCMGMFAQNMVYTHMAKCGGTYE</sequence>
<evidence type="ECO:0000313" key="13">
    <source>
        <dbReference type="Proteomes" id="UP001211907"/>
    </source>
</evidence>
<evidence type="ECO:0000256" key="6">
    <source>
        <dbReference type="ARBA" id="ARBA00022771"/>
    </source>
</evidence>
<dbReference type="Gene3D" id="1.20.120.1750">
    <property type="match status" value="1"/>
</dbReference>
<comment type="caution">
    <text evidence="12">The sequence shown here is derived from an EMBL/GenBank/DDBJ whole genome shotgun (WGS) entry which is preliminary data.</text>
</comment>
<evidence type="ECO:0000256" key="5">
    <source>
        <dbReference type="ARBA" id="ARBA00022737"/>
    </source>
</evidence>
<feature type="domain" description="C3H1-type" evidence="10">
    <location>
        <begin position="92"/>
        <end position="118"/>
    </location>
</feature>
<dbReference type="InterPro" id="IPR044066">
    <property type="entry name" value="TRIAD_supradom"/>
</dbReference>
<evidence type="ECO:0000313" key="12">
    <source>
        <dbReference type="EMBL" id="KAJ3129355.1"/>
    </source>
</evidence>
<feature type="domain" description="C3H1-type" evidence="10">
    <location>
        <begin position="44"/>
        <end position="71"/>
    </location>
</feature>
<dbReference type="PROSITE" id="PS50103">
    <property type="entry name" value="ZF_C3H1"/>
    <property type="match status" value="4"/>
</dbReference>
<evidence type="ECO:0000256" key="8">
    <source>
        <dbReference type="ARBA" id="ARBA00022833"/>
    </source>
</evidence>
<dbReference type="PANTHER" id="PTHR11685">
    <property type="entry name" value="RBR FAMILY RING FINGER AND IBR DOMAIN-CONTAINING"/>
    <property type="match status" value="1"/>
</dbReference>
<name>A0AAD5XHX1_9FUNG</name>
<dbReference type="SUPFAM" id="SSF57850">
    <property type="entry name" value="RING/U-box"/>
    <property type="match status" value="3"/>
</dbReference>
<dbReference type="InterPro" id="IPR002867">
    <property type="entry name" value="IBR_dom"/>
</dbReference>
<feature type="domain" description="C3H1-type" evidence="10">
    <location>
        <begin position="1"/>
        <end position="24"/>
    </location>
</feature>
<evidence type="ECO:0000256" key="9">
    <source>
        <dbReference type="PROSITE-ProRule" id="PRU00723"/>
    </source>
</evidence>
<dbReference type="CDD" id="cd20335">
    <property type="entry name" value="BRcat_RBR"/>
    <property type="match status" value="1"/>
</dbReference>
<evidence type="ECO:0000256" key="2">
    <source>
        <dbReference type="ARBA" id="ARBA00012251"/>
    </source>
</evidence>
<dbReference type="Pfam" id="PF01485">
    <property type="entry name" value="IBR"/>
    <property type="match status" value="2"/>
</dbReference>
<feature type="zinc finger region" description="C3H1-type" evidence="9">
    <location>
        <begin position="1"/>
        <end position="24"/>
    </location>
</feature>
<keyword evidence="3" id="KW-0808">Transferase</keyword>
<protein>
    <recommendedName>
        <fullName evidence="2">RBR-type E3 ubiquitin transferase</fullName>
        <ecNumber evidence="2">2.3.2.31</ecNumber>
    </recommendedName>
</protein>
<feature type="domain" description="RING-type" evidence="11">
    <location>
        <begin position="679"/>
        <end position="886"/>
    </location>
</feature>
<keyword evidence="8 9" id="KW-0862">Zinc</keyword>
<evidence type="ECO:0000256" key="1">
    <source>
        <dbReference type="ARBA" id="ARBA00001798"/>
    </source>
</evidence>
<dbReference type="GO" id="GO:0016567">
    <property type="term" value="P:protein ubiquitination"/>
    <property type="evidence" value="ECO:0007669"/>
    <property type="project" value="InterPro"/>
</dbReference>
<reference evidence="12" key="1">
    <citation type="submission" date="2020-05" db="EMBL/GenBank/DDBJ databases">
        <title>Phylogenomic resolution of chytrid fungi.</title>
        <authorList>
            <person name="Stajich J.E."/>
            <person name="Amses K."/>
            <person name="Simmons R."/>
            <person name="Seto K."/>
            <person name="Myers J."/>
            <person name="Bonds A."/>
            <person name="Quandt C.A."/>
            <person name="Barry K."/>
            <person name="Liu P."/>
            <person name="Grigoriev I."/>
            <person name="Longcore J.E."/>
            <person name="James T.Y."/>
        </authorList>
    </citation>
    <scope>NUCLEOTIDE SEQUENCE</scope>
    <source>
        <strain evidence="12">JEL0513</strain>
    </source>
</reference>
<evidence type="ECO:0000259" key="10">
    <source>
        <dbReference type="PROSITE" id="PS50103"/>
    </source>
</evidence>
<keyword evidence="4 9" id="KW-0479">Metal-binding</keyword>
<dbReference type="InterPro" id="IPR036855">
    <property type="entry name" value="Znf_CCCH_sf"/>
</dbReference>
<keyword evidence="7" id="KW-0833">Ubl conjugation pathway</keyword>
<dbReference type="PROSITE" id="PS51873">
    <property type="entry name" value="TRIAD"/>
    <property type="match status" value="1"/>
</dbReference>
<comment type="catalytic activity">
    <reaction evidence="1">
        <text>[E2 ubiquitin-conjugating enzyme]-S-ubiquitinyl-L-cysteine + [acceptor protein]-L-lysine = [E2 ubiquitin-conjugating enzyme]-L-cysteine + [acceptor protein]-N(6)-ubiquitinyl-L-lysine.</text>
        <dbReference type="EC" id="2.3.2.31"/>
    </reaction>
</comment>
<dbReference type="EMBL" id="JADGJH010000427">
    <property type="protein sequence ID" value="KAJ3129355.1"/>
    <property type="molecule type" value="Genomic_DNA"/>
</dbReference>
<feature type="zinc finger region" description="C3H1-type" evidence="9">
    <location>
        <begin position="131"/>
        <end position="157"/>
    </location>
</feature>
<dbReference type="InterPro" id="IPR031127">
    <property type="entry name" value="E3_UB_ligase_RBR"/>
</dbReference>
<evidence type="ECO:0000256" key="3">
    <source>
        <dbReference type="ARBA" id="ARBA00022679"/>
    </source>
</evidence>
<keyword evidence="13" id="KW-1185">Reference proteome</keyword>
<dbReference type="SMART" id="SM00356">
    <property type="entry name" value="ZnF_C3H1"/>
    <property type="match status" value="4"/>
</dbReference>
<dbReference type="AlphaFoldDB" id="A0AAD5XHX1"/>
<dbReference type="GO" id="GO:0008270">
    <property type="term" value="F:zinc ion binding"/>
    <property type="evidence" value="ECO:0007669"/>
    <property type="project" value="UniProtKB-KW"/>
</dbReference>
<organism evidence="12 13">
    <name type="scientific">Physocladia obscura</name>
    <dbReference type="NCBI Taxonomy" id="109957"/>
    <lineage>
        <taxon>Eukaryota</taxon>
        <taxon>Fungi</taxon>
        <taxon>Fungi incertae sedis</taxon>
        <taxon>Chytridiomycota</taxon>
        <taxon>Chytridiomycota incertae sedis</taxon>
        <taxon>Chytridiomycetes</taxon>
        <taxon>Chytridiales</taxon>
        <taxon>Chytriomycetaceae</taxon>
        <taxon>Physocladia</taxon>
    </lineage>
</organism>
<dbReference type="Pfam" id="PF14608">
    <property type="entry name" value="zf-CCCH_2"/>
    <property type="match status" value="3"/>
</dbReference>
<evidence type="ECO:0000259" key="11">
    <source>
        <dbReference type="PROSITE" id="PS51873"/>
    </source>
</evidence>
<dbReference type="InterPro" id="IPR000571">
    <property type="entry name" value="Znf_CCCH"/>
</dbReference>
<dbReference type="GO" id="GO:0061630">
    <property type="term" value="F:ubiquitin protein ligase activity"/>
    <property type="evidence" value="ECO:0007669"/>
    <property type="project" value="UniProtKB-EC"/>
</dbReference>
<dbReference type="Gene3D" id="3.30.1370.210">
    <property type="match status" value="2"/>
</dbReference>
<keyword evidence="6 9" id="KW-0863">Zinc-finger</keyword>
<proteinExistence type="predicted"/>
<gene>
    <name evidence="12" type="ORF">HK100_008691</name>
</gene>
<feature type="zinc finger region" description="C3H1-type" evidence="9">
    <location>
        <begin position="92"/>
        <end position="118"/>
    </location>
</feature>
<dbReference type="Pfam" id="PF00642">
    <property type="entry name" value="zf-CCCH"/>
    <property type="match status" value="1"/>
</dbReference>
<feature type="zinc finger region" description="C3H1-type" evidence="9">
    <location>
        <begin position="44"/>
        <end position="71"/>
    </location>
</feature>
<feature type="domain" description="C3H1-type" evidence="10">
    <location>
        <begin position="131"/>
        <end position="157"/>
    </location>
</feature>
<accession>A0AAD5XHX1</accession>
<keyword evidence="5" id="KW-0677">Repeat</keyword>
<evidence type="ECO:0000256" key="4">
    <source>
        <dbReference type="ARBA" id="ARBA00022723"/>
    </source>
</evidence>
<dbReference type="EC" id="2.3.2.31" evidence="2"/>
<evidence type="ECO:0000256" key="7">
    <source>
        <dbReference type="ARBA" id="ARBA00022786"/>
    </source>
</evidence>
<dbReference type="SUPFAM" id="SSF90229">
    <property type="entry name" value="CCCH zinc finger"/>
    <property type="match status" value="1"/>
</dbReference>